<dbReference type="EMBL" id="LR788574">
    <property type="protein sequence ID" value="CAB3264436.1"/>
    <property type="molecule type" value="mRNA"/>
</dbReference>
<dbReference type="SUPFAM" id="SSF49785">
    <property type="entry name" value="Galactose-binding domain-like"/>
    <property type="match status" value="1"/>
</dbReference>
<proteinExistence type="evidence at transcript level"/>
<accession>A0A6F9DN82</accession>
<keyword evidence="1" id="KW-0675">Receptor</keyword>
<gene>
    <name evidence="1" type="primary">Nr2c2ap</name>
</gene>
<protein>
    <submittedName>
        <fullName evidence="1">Nuclear receptor 2C2-associated protein-like</fullName>
    </submittedName>
</protein>
<dbReference type="AlphaFoldDB" id="A0A6F9DN82"/>
<name>A0A6F9DN82_9ASCI</name>
<evidence type="ECO:0000313" key="1">
    <source>
        <dbReference type="EMBL" id="CAB3264436.1"/>
    </source>
</evidence>
<dbReference type="InterPro" id="IPR008979">
    <property type="entry name" value="Galactose-bd-like_sf"/>
</dbReference>
<sequence>METKSLVKTCDGIRVSSVLNRDTKQYGRKFLYDGNPDTCWNSDKGKVQWIKLLFDDPLEIHVLKNLSLHLQFQGGFCSRHCEITAVNENGTKVGIANCYPEDVNKEQTFALSFNVDENLVCSPHGISELKISFEELTDFFGRVTLYLIDILVQIDQS</sequence>
<reference evidence="1" key="1">
    <citation type="submission" date="2020-04" db="EMBL/GenBank/DDBJ databases">
        <authorList>
            <person name="Neveu A P."/>
        </authorList>
    </citation>
    <scope>NUCLEOTIDE SEQUENCE</scope>
    <source>
        <tissue evidence="1">Whole embryo</tissue>
    </source>
</reference>
<organism evidence="1">
    <name type="scientific">Phallusia mammillata</name>
    <dbReference type="NCBI Taxonomy" id="59560"/>
    <lineage>
        <taxon>Eukaryota</taxon>
        <taxon>Metazoa</taxon>
        <taxon>Chordata</taxon>
        <taxon>Tunicata</taxon>
        <taxon>Ascidiacea</taxon>
        <taxon>Phlebobranchia</taxon>
        <taxon>Ascidiidae</taxon>
        <taxon>Phallusia</taxon>
    </lineage>
</organism>